<dbReference type="SMART" id="SM00528">
    <property type="entry name" value="HNS"/>
    <property type="match status" value="1"/>
</dbReference>
<evidence type="ECO:0000313" key="4">
    <source>
        <dbReference type="Proteomes" id="UP000192455"/>
    </source>
</evidence>
<evidence type="ECO:0000259" key="2">
    <source>
        <dbReference type="SMART" id="SM00528"/>
    </source>
</evidence>
<dbReference type="AlphaFoldDB" id="A0A1R3X712"/>
<dbReference type="RefSeq" id="WP_076650201.1">
    <property type="nucleotide sequence ID" value="NZ_FTPS01000002.1"/>
</dbReference>
<dbReference type="Proteomes" id="UP000192455">
    <property type="component" value="Unassembled WGS sequence"/>
</dbReference>
<dbReference type="SUPFAM" id="SSF81273">
    <property type="entry name" value="H-NS histone-like proteins"/>
    <property type="match status" value="1"/>
</dbReference>
<evidence type="ECO:0000313" key="3">
    <source>
        <dbReference type="EMBL" id="SIT86521.1"/>
    </source>
</evidence>
<organism evidence="3 4">
    <name type="scientific">Pontibaca methylaminivorans</name>
    <dbReference type="NCBI Taxonomy" id="515897"/>
    <lineage>
        <taxon>Bacteria</taxon>
        <taxon>Pseudomonadati</taxon>
        <taxon>Pseudomonadota</taxon>
        <taxon>Alphaproteobacteria</taxon>
        <taxon>Rhodobacterales</taxon>
        <taxon>Roseobacteraceae</taxon>
        <taxon>Pontibaca</taxon>
    </lineage>
</organism>
<dbReference type="InterPro" id="IPR027444">
    <property type="entry name" value="H-NS_C_dom"/>
</dbReference>
<protein>
    <submittedName>
        <fullName evidence="3">DNA-binding protein H-NS</fullName>
    </submittedName>
</protein>
<keyword evidence="4" id="KW-1185">Reference proteome</keyword>
<evidence type="ECO:0000256" key="1">
    <source>
        <dbReference type="SAM" id="MobiDB-lite"/>
    </source>
</evidence>
<dbReference type="Gene3D" id="4.10.430.10">
    <property type="entry name" value="Histone-like protein H-NS, C-terminal domain"/>
    <property type="match status" value="1"/>
</dbReference>
<accession>A0A1R3X712</accession>
<dbReference type="InterPro" id="IPR037150">
    <property type="entry name" value="H-NS_C_dom_sf"/>
</dbReference>
<feature type="domain" description="DNA-binding protein H-NS-like C-terminal" evidence="2">
    <location>
        <begin position="55"/>
        <end position="100"/>
    </location>
</feature>
<gene>
    <name evidence="3" type="ORF">SAMN05421849_2301</name>
</gene>
<dbReference type="OrthoDB" id="5297879at2"/>
<dbReference type="GO" id="GO:0003677">
    <property type="term" value="F:DNA binding"/>
    <property type="evidence" value="ECO:0007669"/>
    <property type="project" value="UniProtKB-KW"/>
</dbReference>
<dbReference type="EMBL" id="FTPS01000002">
    <property type="protein sequence ID" value="SIT86521.1"/>
    <property type="molecule type" value="Genomic_DNA"/>
</dbReference>
<name>A0A1R3X712_9RHOB</name>
<sequence>MDRLGEMSREELLQLQSKVKRALKEADKRDRQEAKIAAQQAVAKYGYQLEDLVNFSGKGGASPKYRNPENPTQTWSGRGRRPRWVHDAIANGRDISELEL</sequence>
<proteinExistence type="predicted"/>
<reference evidence="3 4" key="1">
    <citation type="submission" date="2017-01" db="EMBL/GenBank/DDBJ databases">
        <authorList>
            <person name="Mah S.A."/>
            <person name="Swanson W.J."/>
            <person name="Moy G.W."/>
            <person name="Vacquier V.D."/>
        </authorList>
    </citation>
    <scope>NUCLEOTIDE SEQUENCE [LARGE SCALE GENOMIC DNA]</scope>
    <source>
        <strain evidence="3 4">DSM 21219</strain>
    </source>
</reference>
<keyword evidence="3" id="KW-0238">DNA-binding</keyword>
<dbReference type="Pfam" id="PF00816">
    <property type="entry name" value="Histone_HNS"/>
    <property type="match status" value="1"/>
</dbReference>
<feature type="region of interest" description="Disordered" evidence="1">
    <location>
        <begin position="57"/>
        <end position="80"/>
    </location>
</feature>